<dbReference type="InterPro" id="IPR029063">
    <property type="entry name" value="SAM-dependent_MTases_sf"/>
</dbReference>
<dbReference type="SUPFAM" id="SSF53335">
    <property type="entry name" value="S-adenosyl-L-methionine-dependent methyltransferases"/>
    <property type="match status" value="1"/>
</dbReference>
<comment type="similarity">
    <text evidence="2">Belongs to the glycosyltransferase 2 family.</text>
</comment>
<evidence type="ECO:0000256" key="3">
    <source>
        <dbReference type="ARBA" id="ARBA00022676"/>
    </source>
</evidence>
<name>A0A9J6ZHQ9_9BACL</name>
<evidence type="ECO:0000256" key="1">
    <source>
        <dbReference type="ARBA" id="ARBA00004776"/>
    </source>
</evidence>
<dbReference type="GO" id="GO:0016757">
    <property type="term" value="F:glycosyltransferase activity"/>
    <property type="evidence" value="ECO:0007669"/>
    <property type="project" value="UniProtKB-KW"/>
</dbReference>
<dbReference type="Proteomes" id="UP001056756">
    <property type="component" value="Chromosome"/>
</dbReference>
<evidence type="ECO:0000256" key="2">
    <source>
        <dbReference type="ARBA" id="ARBA00006739"/>
    </source>
</evidence>
<dbReference type="Pfam" id="PF00535">
    <property type="entry name" value="Glycos_transf_2"/>
    <property type="match status" value="1"/>
</dbReference>
<accession>A0A9J6ZHQ9</accession>
<keyword evidence="4 6" id="KW-0808">Transferase</keyword>
<dbReference type="EMBL" id="CP097899">
    <property type="protein sequence ID" value="URN95360.1"/>
    <property type="molecule type" value="Genomic_DNA"/>
</dbReference>
<dbReference type="PANTHER" id="PTHR43179">
    <property type="entry name" value="RHAMNOSYLTRANSFERASE WBBL"/>
    <property type="match status" value="1"/>
</dbReference>
<evidence type="ECO:0000259" key="5">
    <source>
        <dbReference type="Pfam" id="PF00535"/>
    </source>
</evidence>
<organism evidence="6 7">
    <name type="scientific">Candidatus Pristimantibacillus lignocellulolyticus</name>
    <dbReference type="NCBI Taxonomy" id="2994561"/>
    <lineage>
        <taxon>Bacteria</taxon>
        <taxon>Bacillati</taxon>
        <taxon>Bacillota</taxon>
        <taxon>Bacilli</taxon>
        <taxon>Bacillales</taxon>
        <taxon>Paenibacillaceae</taxon>
        <taxon>Candidatus Pristimantibacillus</taxon>
    </lineage>
</organism>
<sequence>MVNLNSDQLLQSCEDLYDELVRMLENMELTEDNHALVSVLQNKHQVLQTIETEANHYNRSHRVPQLISNIFYYEEQILLHIGQKDRNKLSFDFRYHYCNLVRLLCYEIAYLVEQDVDITRYPKLYPDLTAINHQQIIEQGNQTKYEVSVVLLAYNNLQYTSQCVDSIVQNMDDINYELIVVDNGSTDGTKTYFESLPNAKVIHLNSNIHLVKGFNIGMMAAEGKYIAAVCNDFIFTPNWISNLLICLKSDESIGFVSPGATYISNYQSINIPFHSIEDFQQRAKDYNISDPSKWEERVVLLPNVLCCPAALLDAIGYYDTRYYRGEFLDDDISFRIRRAGYKLIYCGDTVTHHYGSLTTATDHATNSLQEGRKIFIDRYNIDAWLDARKNQACQFIDYSRFGEVTTILGIDVRCGSSLIDLKNKIWSNHGVKTEVYTCTSESKYVTDLQSISKQVFSIEGLIQLPHELKQSIDLIYIEQGIDWYEGNIDDIFQSLIELLRPNGQLIFCCHNRLSVEMMKENFVQVARQSNFCQFSIPEIKWIANTHQLELTFQQDFLPLADEKRSQAISALTQFIAGINNNFAIHLESQMNSHYSLLQMTHVVKENI</sequence>
<dbReference type="PANTHER" id="PTHR43179:SF12">
    <property type="entry name" value="GALACTOFURANOSYLTRANSFERASE GLFT2"/>
    <property type="match status" value="1"/>
</dbReference>
<proteinExistence type="inferred from homology"/>
<dbReference type="Gene3D" id="3.90.550.10">
    <property type="entry name" value="Spore Coat Polysaccharide Biosynthesis Protein SpsA, Chain A"/>
    <property type="match status" value="1"/>
</dbReference>
<dbReference type="EC" id="2.4.-.-" evidence="6"/>
<dbReference type="AlphaFoldDB" id="A0A9J6ZHQ9"/>
<comment type="pathway">
    <text evidence="1">Cell wall biogenesis; cell wall polysaccharide biosynthesis.</text>
</comment>
<protein>
    <submittedName>
        <fullName evidence="6">Glycosyltransferase</fullName>
        <ecNumber evidence="6">2.4.-.-</ecNumber>
    </submittedName>
</protein>
<evidence type="ECO:0000256" key="4">
    <source>
        <dbReference type="ARBA" id="ARBA00022679"/>
    </source>
</evidence>
<dbReference type="InterPro" id="IPR001173">
    <property type="entry name" value="Glyco_trans_2-like"/>
</dbReference>
<gene>
    <name evidence="6" type="ORF">NAG76_03615</name>
</gene>
<keyword evidence="3 6" id="KW-0328">Glycosyltransferase</keyword>
<dbReference type="Gene3D" id="3.40.50.150">
    <property type="entry name" value="Vaccinia Virus protein VP39"/>
    <property type="match status" value="1"/>
</dbReference>
<dbReference type="KEGG" id="plig:NAG76_03615"/>
<evidence type="ECO:0000313" key="6">
    <source>
        <dbReference type="EMBL" id="URN95360.1"/>
    </source>
</evidence>
<reference evidence="6" key="1">
    <citation type="submission" date="2022-05" db="EMBL/GenBank/DDBJ databases">
        <title>Novel bacterial taxa in a minimal lignocellulolytic consortium and its capacity to transform plastics disclosed by genome-resolved metagenomics.</title>
        <authorList>
            <person name="Rodriguez C.A.D."/>
            <person name="Diaz-Garcia L."/>
            <person name="Herrera K."/>
            <person name="Tarazona N.A."/>
            <person name="Sproer C."/>
            <person name="Overmann J."/>
            <person name="Jimenez D.J."/>
        </authorList>
    </citation>
    <scope>NUCLEOTIDE SEQUENCE</scope>
    <source>
        <strain evidence="6">MAG5</strain>
    </source>
</reference>
<dbReference type="SUPFAM" id="SSF53448">
    <property type="entry name" value="Nucleotide-diphospho-sugar transferases"/>
    <property type="match status" value="1"/>
</dbReference>
<evidence type="ECO:0000313" key="7">
    <source>
        <dbReference type="Proteomes" id="UP001056756"/>
    </source>
</evidence>
<dbReference type="InterPro" id="IPR029044">
    <property type="entry name" value="Nucleotide-diphossugar_trans"/>
</dbReference>
<feature type="domain" description="Glycosyltransferase 2-like" evidence="5">
    <location>
        <begin position="148"/>
        <end position="252"/>
    </location>
</feature>